<dbReference type="Gene3D" id="1.20.58.80">
    <property type="entry name" value="Phosphotransferase system, lactose/cellobiose-type IIA subunit"/>
    <property type="match status" value="1"/>
</dbReference>
<dbReference type="SUPFAM" id="SSF56112">
    <property type="entry name" value="Protein kinase-like (PK-like)"/>
    <property type="match status" value="1"/>
</dbReference>
<evidence type="ECO:0000313" key="3">
    <source>
        <dbReference type="EMBL" id="KAF5922904.1"/>
    </source>
</evidence>
<feature type="domain" description="MIT" evidence="2">
    <location>
        <begin position="46"/>
        <end position="123"/>
    </location>
</feature>
<proteinExistence type="predicted"/>
<dbReference type="Proteomes" id="UP000551758">
    <property type="component" value="Unassembled WGS sequence"/>
</dbReference>
<dbReference type="InterPro" id="IPR051866">
    <property type="entry name" value="Intracell_Sig-Traffick_Protein"/>
</dbReference>
<reference evidence="3 4" key="1">
    <citation type="journal article" date="2020" name="Mol. Biol. Evol.">
        <title>Interspecific Gene Flow and the Evolution of Specialization in Black and White Rhinoceros.</title>
        <authorList>
            <person name="Moodley Y."/>
            <person name="Westbury M.V."/>
            <person name="Russo I.M."/>
            <person name="Gopalakrishnan S."/>
            <person name="Rakotoarivelo A."/>
            <person name="Olsen R.A."/>
            <person name="Prost S."/>
            <person name="Tunstall T."/>
            <person name="Ryder O.A."/>
            <person name="Dalen L."/>
            <person name="Bruford M.W."/>
        </authorList>
    </citation>
    <scope>NUCLEOTIDE SEQUENCE [LARGE SCALE GENOMIC DNA]</scope>
    <source>
        <strain evidence="3">SBR-YM</strain>
        <tissue evidence="3">Skin</tissue>
    </source>
</reference>
<dbReference type="SUPFAM" id="SSF116846">
    <property type="entry name" value="MIT domain"/>
    <property type="match status" value="1"/>
</dbReference>
<dbReference type="InterPro" id="IPR036181">
    <property type="entry name" value="MIT_dom_sf"/>
</dbReference>
<dbReference type="SMART" id="SM00220">
    <property type="entry name" value="S_TKc"/>
    <property type="match status" value="1"/>
</dbReference>
<sequence>MSLVAYECPSGPGLEPEPCSHARSQARVYLEQIRSQVAPGAPEMTKRDYLVDAATQIRLALERDVSEDYEAAFNHYQNGVDVLLRGVHVDPNKERREAVKLKITKYLRRAEEIFNCHLQRTLGSGSSPGTGFSSLRLRPIRTLSSALEQLRGCRVVGVIEKVSEQTPAVWEEMVQLVQDPATGGTFVVKAVAPEARAGTSPSRAASGLSPADLPALPPPQSLSRCHVASRERLTIIPHGVPYMTKLLRYFVSEDSIFLHLEHVQEVGGISELTEACDWWSFGSLLYELLTGMTLSQSHPSGIQPHTQLQLPEWLSHPAASLLRELLQFDPTRRLGAGGGGVNKLKSHPFFSTIQWSKLVG</sequence>
<organism evidence="3 4">
    <name type="scientific">Diceros bicornis minor</name>
    <name type="common">South-central black rhinoceros</name>
    <dbReference type="NCBI Taxonomy" id="77932"/>
    <lineage>
        <taxon>Eukaryota</taxon>
        <taxon>Metazoa</taxon>
        <taxon>Chordata</taxon>
        <taxon>Craniata</taxon>
        <taxon>Vertebrata</taxon>
        <taxon>Euteleostomi</taxon>
        <taxon>Mammalia</taxon>
        <taxon>Eutheria</taxon>
        <taxon>Laurasiatheria</taxon>
        <taxon>Perissodactyla</taxon>
        <taxon>Rhinocerotidae</taxon>
        <taxon>Diceros</taxon>
    </lineage>
</organism>
<dbReference type="InterPro" id="IPR007330">
    <property type="entry name" value="MIT_dom"/>
</dbReference>
<protein>
    <recommendedName>
        <fullName evidence="5">Ribosomal protein S6 kinase-like 1</fullName>
    </recommendedName>
</protein>
<accession>A0A7J7F567</accession>
<evidence type="ECO:0000313" key="4">
    <source>
        <dbReference type="Proteomes" id="UP000551758"/>
    </source>
</evidence>
<dbReference type="PANTHER" id="PTHR15508">
    <property type="entry name" value="RIBOSOMAL PROTEIN S6 KINASE"/>
    <property type="match status" value="1"/>
</dbReference>
<dbReference type="CDD" id="cd02677">
    <property type="entry name" value="MIT_SNX15"/>
    <property type="match status" value="1"/>
</dbReference>
<dbReference type="GO" id="GO:0005524">
    <property type="term" value="F:ATP binding"/>
    <property type="evidence" value="ECO:0007669"/>
    <property type="project" value="InterPro"/>
</dbReference>
<comment type="caution">
    <text evidence="3">The sequence shown here is derived from an EMBL/GenBank/DDBJ whole genome shotgun (WGS) entry which is preliminary data.</text>
</comment>
<dbReference type="InterPro" id="IPR000719">
    <property type="entry name" value="Prot_kinase_dom"/>
</dbReference>
<name>A0A7J7F567_DICBM</name>
<keyword evidence="4" id="KW-1185">Reference proteome</keyword>
<dbReference type="SMART" id="SM00745">
    <property type="entry name" value="MIT"/>
    <property type="match status" value="1"/>
</dbReference>
<dbReference type="Pfam" id="PF04212">
    <property type="entry name" value="MIT"/>
    <property type="match status" value="1"/>
</dbReference>
<evidence type="ECO:0008006" key="5">
    <source>
        <dbReference type="Google" id="ProtNLM"/>
    </source>
</evidence>
<dbReference type="InterPro" id="IPR011009">
    <property type="entry name" value="Kinase-like_dom_sf"/>
</dbReference>
<dbReference type="PANTHER" id="PTHR15508:SF4">
    <property type="entry name" value="RIBOSOMAL PROTEIN S6 KINASE-LIKE 1"/>
    <property type="match status" value="1"/>
</dbReference>
<dbReference type="GO" id="GO:0004672">
    <property type="term" value="F:protein kinase activity"/>
    <property type="evidence" value="ECO:0007669"/>
    <property type="project" value="InterPro"/>
</dbReference>
<gene>
    <name evidence="3" type="ORF">HPG69_013249</name>
</gene>
<dbReference type="AlphaFoldDB" id="A0A7J7F567"/>
<dbReference type="EMBL" id="JACDTQ010001386">
    <property type="protein sequence ID" value="KAF5922904.1"/>
    <property type="molecule type" value="Genomic_DNA"/>
</dbReference>
<feature type="domain" description="Protein kinase" evidence="1">
    <location>
        <begin position="170"/>
        <end position="350"/>
    </location>
</feature>
<evidence type="ECO:0000259" key="2">
    <source>
        <dbReference type="SMART" id="SM00745"/>
    </source>
</evidence>
<dbReference type="Gene3D" id="1.10.510.10">
    <property type="entry name" value="Transferase(Phosphotransferase) domain 1"/>
    <property type="match status" value="1"/>
</dbReference>
<evidence type="ECO:0000259" key="1">
    <source>
        <dbReference type="SMART" id="SM00220"/>
    </source>
</evidence>